<dbReference type="Gene3D" id="1.10.357.10">
    <property type="entry name" value="Tetracycline Repressor, domain 2"/>
    <property type="match status" value="1"/>
</dbReference>
<sequence>MTLSERKKREKEQRKKDIQEAARELLIEKGYENVTMNHIAQKSELARSTLYLYFKNKEEIYLDIALENFQVLNDKFQKCYKKKVSGMEKIRLLTRAYIKFYQEYPSYSLSRFYYEIPFDPDFTCMEDLKKIRLEIFSMVVKSFQEGLEDGSIRPGVDPVKSALILTSSMQNIINLTPAIQMHMQDHGLSHQEVIEYNMDLMMNCLENKTTRN</sequence>
<dbReference type="InterPro" id="IPR050624">
    <property type="entry name" value="HTH-type_Tx_Regulator"/>
</dbReference>
<reference evidence="5" key="1">
    <citation type="submission" date="2020-07" db="EMBL/GenBank/DDBJ databases">
        <title>Methanobacterium. sp. MethCan genome.</title>
        <authorList>
            <person name="Postec A."/>
            <person name="Quemeneur M."/>
        </authorList>
    </citation>
    <scope>NUCLEOTIDE SEQUENCE</scope>
    <source>
        <strain evidence="5">MethCAN</strain>
    </source>
</reference>
<dbReference type="PANTHER" id="PTHR43479">
    <property type="entry name" value="ACREF/ENVCD OPERON REPRESSOR-RELATED"/>
    <property type="match status" value="1"/>
</dbReference>
<dbReference type="AlphaFoldDB" id="A0A8T8K4K1"/>
<dbReference type="PANTHER" id="PTHR43479:SF11">
    <property type="entry name" value="ACREF_ENVCD OPERON REPRESSOR-RELATED"/>
    <property type="match status" value="1"/>
</dbReference>
<dbReference type="PROSITE" id="PS50977">
    <property type="entry name" value="HTH_TETR_2"/>
    <property type="match status" value="1"/>
</dbReference>
<organism evidence="5 6">
    <name type="scientific">Methanobacterium alkalithermotolerans</name>
    <dbReference type="NCBI Taxonomy" id="2731220"/>
    <lineage>
        <taxon>Archaea</taxon>
        <taxon>Methanobacteriati</taxon>
        <taxon>Methanobacteriota</taxon>
        <taxon>Methanomada group</taxon>
        <taxon>Methanobacteria</taxon>
        <taxon>Methanobacteriales</taxon>
        <taxon>Methanobacteriaceae</taxon>
        <taxon>Methanobacterium</taxon>
    </lineage>
</organism>
<keyword evidence="6" id="KW-1185">Reference proteome</keyword>
<feature type="DNA-binding region" description="H-T-H motif" evidence="2">
    <location>
        <begin position="35"/>
        <end position="54"/>
    </location>
</feature>
<dbReference type="KEGG" id="meme:HYG87_00755"/>
<evidence type="ECO:0000256" key="3">
    <source>
        <dbReference type="SAM" id="Coils"/>
    </source>
</evidence>
<dbReference type="InterPro" id="IPR009057">
    <property type="entry name" value="Homeodomain-like_sf"/>
</dbReference>
<evidence type="ECO:0000313" key="6">
    <source>
        <dbReference type="Proteomes" id="UP000681041"/>
    </source>
</evidence>
<accession>A0A8T8K4K1</accession>
<dbReference type="InterPro" id="IPR001647">
    <property type="entry name" value="HTH_TetR"/>
</dbReference>
<dbReference type="Pfam" id="PF00440">
    <property type="entry name" value="TetR_N"/>
    <property type="match status" value="1"/>
</dbReference>
<dbReference type="GeneID" id="64819249"/>
<dbReference type="EMBL" id="CP058560">
    <property type="protein sequence ID" value="QUH22395.1"/>
    <property type="molecule type" value="Genomic_DNA"/>
</dbReference>
<dbReference type="RefSeq" id="WP_211533340.1">
    <property type="nucleotide sequence ID" value="NZ_CP058560.1"/>
</dbReference>
<evidence type="ECO:0000256" key="2">
    <source>
        <dbReference type="PROSITE-ProRule" id="PRU00335"/>
    </source>
</evidence>
<dbReference type="OrthoDB" id="135877at2157"/>
<dbReference type="PRINTS" id="PR00455">
    <property type="entry name" value="HTHTETR"/>
</dbReference>
<dbReference type="GO" id="GO:0003677">
    <property type="term" value="F:DNA binding"/>
    <property type="evidence" value="ECO:0007669"/>
    <property type="project" value="UniProtKB-UniRule"/>
</dbReference>
<feature type="domain" description="HTH tetR-type" evidence="4">
    <location>
        <begin position="12"/>
        <end position="72"/>
    </location>
</feature>
<dbReference type="InterPro" id="IPR036271">
    <property type="entry name" value="Tet_transcr_reg_TetR-rel_C_sf"/>
</dbReference>
<dbReference type="Gene3D" id="1.10.10.60">
    <property type="entry name" value="Homeodomain-like"/>
    <property type="match status" value="1"/>
</dbReference>
<evidence type="ECO:0000313" key="5">
    <source>
        <dbReference type="EMBL" id="QUH22395.1"/>
    </source>
</evidence>
<dbReference type="SUPFAM" id="SSF46689">
    <property type="entry name" value="Homeodomain-like"/>
    <property type="match status" value="1"/>
</dbReference>
<keyword evidence="1 2" id="KW-0238">DNA-binding</keyword>
<evidence type="ECO:0000256" key="1">
    <source>
        <dbReference type="ARBA" id="ARBA00023125"/>
    </source>
</evidence>
<gene>
    <name evidence="5" type="ORF">HYG87_00755</name>
</gene>
<dbReference type="Proteomes" id="UP000681041">
    <property type="component" value="Chromosome"/>
</dbReference>
<feature type="coiled-coil region" evidence="3">
    <location>
        <begin position="1"/>
        <end position="28"/>
    </location>
</feature>
<dbReference type="SUPFAM" id="SSF48498">
    <property type="entry name" value="Tetracyclin repressor-like, C-terminal domain"/>
    <property type="match status" value="1"/>
</dbReference>
<protein>
    <submittedName>
        <fullName evidence="5">TetR/AcrR family transcriptional regulator</fullName>
    </submittedName>
</protein>
<name>A0A8T8K4K1_9EURY</name>
<proteinExistence type="predicted"/>
<keyword evidence="3" id="KW-0175">Coiled coil</keyword>
<evidence type="ECO:0000259" key="4">
    <source>
        <dbReference type="PROSITE" id="PS50977"/>
    </source>
</evidence>